<comment type="subcellular location">
    <subcellularLocation>
        <location evidence="1">Membrane</location>
        <topology evidence="1">Multi-pass membrane protein</topology>
    </subcellularLocation>
</comment>
<comment type="caution">
    <text evidence="7">The sequence shown here is derived from an EMBL/GenBank/DDBJ whole genome shotgun (WGS) entry which is preliminary data.</text>
</comment>
<evidence type="ECO:0000256" key="1">
    <source>
        <dbReference type="ARBA" id="ARBA00004141"/>
    </source>
</evidence>
<keyword evidence="4 5" id="KW-0472">Membrane</keyword>
<dbReference type="PROSITE" id="PS51380">
    <property type="entry name" value="EXS"/>
    <property type="match status" value="1"/>
</dbReference>
<keyword evidence="2 5" id="KW-0812">Transmembrane</keyword>
<dbReference type="GeneID" id="72003954"/>
<evidence type="ECO:0000259" key="6">
    <source>
        <dbReference type="PROSITE" id="PS51380"/>
    </source>
</evidence>
<keyword evidence="3 5" id="KW-1133">Transmembrane helix</keyword>
<feature type="transmembrane region" description="Helical" evidence="5">
    <location>
        <begin position="121"/>
        <end position="141"/>
    </location>
</feature>
<sequence length="496" mass="55707">MPDDLPDELLFSAAFPLPFRVLSLAGLGILGWAANVHGLHVAGIDARSVLDLDSYDPRYGRRALGAGDRRGTGWKYFQSPVSVYRPVYSLFVAYAAWVATNWLLYRYATYVDLDRVDTFKFIPAIAALVVTMVLVSPFNIFEKAERDRFLHAIHRCLLPSPRRVHFTEVVFADVFTSFAKVLGDLWLSFWMLMPGGSLLVLPTQGGLASWIMPTLMSVPYAVRFRQCLIDYRAPGNTSSRPLYNALKYATSFPVIYLSAAQRIVVSELQAVKGDAVVHEAWHGEHALFRLWLFAAVVNSLYSFWWDVTHDWGFDLLVPRSFASEGAPRRPHRTSSPPRPLVLPGLYSPVAMLTPGPAPALSDSSKESLLPHEREHPGLRRSPASWHPFGLRPKLLFPLPVYPFAIVADLILRLTWSAKLSSHLHTYTDGDLVIFCFELAEVVRRWMWVFIRVEWEIVKEGKDGHVRSPPLGPTLGLGDEDYEMVAANQNGHDGPDG</sequence>
<dbReference type="InterPro" id="IPR004342">
    <property type="entry name" value="EXS_C"/>
</dbReference>
<keyword evidence="8" id="KW-1185">Reference proteome</keyword>
<name>A0ABQ8KME4_9APHY</name>
<protein>
    <submittedName>
        <fullName evidence="7">EXS-domain-containing protein</fullName>
    </submittedName>
</protein>
<dbReference type="EMBL" id="JADCUA010000006">
    <property type="protein sequence ID" value="KAH9839492.1"/>
    <property type="molecule type" value="Genomic_DNA"/>
</dbReference>
<dbReference type="Pfam" id="PF03124">
    <property type="entry name" value="EXS"/>
    <property type="match status" value="1"/>
</dbReference>
<evidence type="ECO:0000256" key="2">
    <source>
        <dbReference type="ARBA" id="ARBA00022692"/>
    </source>
</evidence>
<evidence type="ECO:0000256" key="4">
    <source>
        <dbReference type="ARBA" id="ARBA00023136"/>
    </source>
</evidence>
<accession>A0ABQ8KME4</accession>
<dbReference type="PANTHER" id="PTHR10783">
    <property type="entry name" value="XENOTROPIC AND POLYTROPIC RETROVIRUS RECEPTOR 1-RELATED"/>
    <property type="match status" value="1"/>
</dbReference>
<feature type="domain" description="EXS" evidence="6">
    <location>
        <begin position="203"/>
        <end position="483"/>
    </location>
</feature>
<feature type="transmembrane region" description="Helical" evidence="5">
    <location>
        <begin position="87"/>
        <end position="105"/>
    </location>
</feature>
<dbReference type="RefSeq" id="XP_047781247.1">
    <property type="nucleotide sequence ID" value="XM_047923222.1"/>
</dbReference>
<reference evidence="7 8" key="1">
    <citation type="journal article" date="2021" name="Environ. Microbiol.">
        <title>Gene family expansions and transcriptome signatures uncover fungal adaptations to wood decay.</title>
        <authorList>
            <person name="Hage H."/>
            <person name="Miyauchi S."/>
            <person name="Viragh M."/>
            <person name="Drula E."/>
            <person name="Min B."/>
            <person name="Chaduli D."/>
            <person name="Navarro D."/>
            <person name="Favel A."/>
            <person name="Norest M."/>
            <person name="Lesage-Meessen L."/>
            <person name="Balint B."/>
            <person name="Merenyi Z."/>
            <person name="de Eugenio L."/>
            <person name="Morin E."/>
            <person name="Martinez A.T."/>
            <person name="Baldrian P."/>
            <person name="Stursova M."/>
            <person name="Martinez M.J."/>
            <person name="Novotny C."/>
            <person name="Magnuson J.K."/>
            <person name="Spatafora J.W."/>
            <person name="Maurice S."/>
            <person name="Pangilinan J."/>
            <person name="Andreopoulos W."/>
            <person name="LaButti K."/>
            <person name="Hundley H."/>
            <person name="Na H."/>
            <person name="Kuo A."/>
            <person name="Barry K."/>
            <person name="Lipzen A."/>
            <person name="Henrissat B."/>
            <person name="Riley R."/>
            <person name="Ahrendt S."/>
            <person name="Nagy L.G."/>
            <person name="Grigoriev I.V."/>
            <person name="Martin F."/>
            <person name="Rosso M.N."/>
        </authorList>
    </citation>
    <scope>NUCLEOTIDE SEQUENCE [LARGE SCALE GENOMIC DNA]</scope>
    <source>
        <strain evidence="7 8">CIRM-BRFM 1785</strain>
    </source>
</reference>
<gene>
    <name evidence="7" type="ORF">C8Q71DRAFT_749716</name>
</gene>
<evidence type="ECO:0000256" key="3">
    <source>
        <dbReference type="ARBA" id="ARBA00022989"/>
    </source>
</evidence>
<evidence type="ECO:0000256" key="5">
    <source>
        <dbReference type="SAM" id="Phobius"/>
    </source>
</evidence>
<proteinExistence type="predicted"/>
<dbReference type="Proteomes" id="UP000814176">
    <property type="component" value="Unassembled WGS sequence"/>
</dbReference>
<evidence type="ECO:0000313" key="7">
    <source>
        <dbReference type="EMBL" id="KAH9839492.1"/>
    </source>
</evidence>
<organism evidence="7 8">
    <name type="scientific">Rhodofomes roseus</name>
    <dbReference type="NCBI Taxonomy" id="34475"/>
    <lineage>
        <taxon>Eukaryota</taxon>
        <taxon>Fungi</taxon>
        <taxon>Dikarya</taxon>
        <taxon>Basidiomycota</taxon>
        <taxon>Agaricomycotina</taxon>
        <taxon>Agaricomycetes</taxon>
        <taxon>Polyporales</taxon>
        <taxon>Rhodofomes</taxon>
    </lineage>
</organism>
<dbReference type="PANTHER" id="PTHR10783:SF46">
    <property type="entry name" value="PROTEIN ERD1 HOMOLOG 2"/>
    <property type="match status" value="1"/>
</dbReference>
<evidence type="ECO:0000313" key="8">
    <source>
        <dbReference type="Proteomes" id="UP000814176"/>
    </source>
</evidence>